<comment type="caution">
    <text evidence="3">The sequence shown here is derived from an EMBL/GenBank/DDBJ whole genome shotgun (WGS) entry which is preliminary data.</text>
</comment>
<gene>
    <name evidence="3" type="primary">ARP4</name>
    <name evidence="3" type="ORF">SBRCBS47491_006515</name>
</gene>
<name>A0ABP0C5G1_9PEZI</name>
<organism evidence="3 4">
    <name type="scientific">Sporothrix bragantina</name>
    <dbReference type="NCBI Taxonomy" id="671064"/>
    <lineage>
        <taxon>Eukaryota</taxon>
        <taxon>Fungi</taxon>
        <taxon>Dikarya</taxon>
        <taxon>Ascomycota</taxon>
        <taxon>Pezizomycotina</taxon>
        <taxon>Sordariomycetes</taxon>
        <taxon>Sordariomycetidae</taxon>
        <taxon>Ophiostomatales</taxon>
        <taxon>Ophiostomataceae</taxon>
        <taxon>Sporothrix</taxon>
    </lineage>
</organism>
<dbReference type="Gene3D" id="3.90.640.10">
    <property type="entry name" value="Actin, Chain A, domain 4"/>
    <property type="match status" value="1"/>
</dbReference>
<dbReference type="Proteomes" id="UP001642406">
    <property type="component" value="Unassembled WGS sequence"/>
</dbReference>
<dbReference type="Gene3D" id="3.30.420.40">
    <property type="match status" value="3"/>
</dbReference>
<evidence type="ECO:0000256" key="1">
    <source>
        <dbReference type="RuleBase" id="RU000487"/>
    </source>
</evidence>
<feature type="region of interest" description="Disordered" evidence="2">
    <location>
        <begin position="115"/>
        <end position="138"/>
    </location>
</feature>
<proteinExistence type="inferred from homology"/>
<dbReference type="SMART" id="SM00268">
    <property type="entry name" value="ACTIN"/>
    <property type="match status" value="1"/>
</dbReference>
<dbReference type="PROSITE" id="PS00432">
    <property type="entry name" value="ACTINS_2"/>
    <property type="match status" value="1"/>
</dbReference>
<dbReference type="SUPFAM" id="SSF53067">
    <property type="entry name" value="Actin-like ATPase domain"/>
    <property type="match status" value="2"/>
</dbReference>
<sequence length="512" mass="55504">MAQNQQPLTSATQPTDVYGGDEVSALVLDPGYCHTRAGFAGEDVPKVVVPSFYAHIPATEGDNSKPARDLFGDEALFPRDGLEVRNYMNRESIVEDWDAGVKLWEHTLVGRLQPIRPSVSQTERSEKKEGSTDDAMDIDTDLVDAQEKPLMENPLLMTEAPWNNAKNRERAIEIAMENWGTPAFWLSRTPVLAAFAAGKASALVIDVGGAGTNVTAVHDGVVLRRSVQRSAAGGLYLSGQIREMWKAQADPAINVVPTFMVENKTPVDAGAPAQARLRNFPFTVQSSFRAYEEERLLTEFKESVVEVWRGPGRFSAPGNEDFAKSQPGRVFEMPDGYNQMWREQRYRVAEGIWDETAAFPSTLSAATAATAASGGEDTAAAAAAAATLASSSSNLFTASTPTLAKNQTIPELVRAAINSVDVDLRPLLLGNVVVTGSTSLLNGFNDRLNNELTAMWPGVKIKIHAAGLTSERRFGAWIGGSILASLGTFHQMWISRAEYDENGAGIVEKRCK</sequence>
<keyword evidence="4" id="KW-1185">Reference proteome</keyword>
<evidence type="ECO:0000313" key="4">
    <source>
        <dbReference type="Proteomes" id="UP001642406"/>
    </source>
</evidence>
<reference evidence="3 4" key="1">
    <citation type="submission" date="2024-01" db="EMBL/GenBank/DDBJ databases">
        <authorList>
            <person name="Allen C."/>
            <person name="Tagirdzhanova G."/>
        </authorList>
    </citation>
    <scope>NUCLEOTIDE SEQUENCE [LARGE SCALE GENOMIC DNA]</scope>
</reference>
<dbReference type="InterPro" id="IPR004000">
    <property type="entry name" value="Actin"/>
</dbReference>
<dbReference type="EMBL" id="CAWUHC010000064">
    <property type="protein sequence ID" value="CAK7227275.1"/>
    <property type="molecule type" value="Genomic_DNA"/>
</dbReference>
<evidence type="ECO:0000256" key="2">
    <source>
        <dbReference type="SAM" id="MobiDB-lite"/>
    </source>
</evidence>
<dbReference type="PANTHER" id="PTHR11937">
    <property type="entry name" value="ACTIN"/>
    <property type="match status" value="1"/>
</dbReference>
<protein>
    <submittedName>
        <fullName evidence="3">Actin-related protein 4</fullName>
    </submittedName>
</protein>
<dbReference type="CDD" id="cd13395">
    <property type="entry name" value="ASKHA_NBD_Arp4_ACTL6-like"/>
    <property type="match status" value="1"/>
</dbReference>
<dbReference type="InterPro" id="IPR043129">
    <property type="entry name" value="ATPase_NBD"/>
</dbReference>
<accession>A0ABP0C5G1</accession>
<comment type="similarity">
    <text evidence="1">Belongs to the actin family.</text>
</comment>
<evidence type="ECO:0000313" key="3">
    <source>
        <dbReference type="EMBL" id="CAK7227275.1"/>
    </source>
</evidence>
<dbReference type="Pfam" id="PF00022">
    <property type="entry name" value="Actin"/>
    <property type="match status" value="1"/>
</dbReference>
<dbReference type="InterPro" id="IPR004001">
    <property type="entry name" value="Actin_CS"/>
</dbReference>